<dbReference type="KEGG" id="ttt:THITE_159891"/>
<dbReference type="GeneID" id="11518251"/>
<name>G2R6A1_THETT</name>
<keyword evidence="2" id="KW-1185">Reference proteome</keyword>
<evidence type="ECO:0000313" key="1">
    <source>
        <dbReference type="EMBL" id="AEO68434.1"/>
    </source>
</evidence>
<sequence>MYKQKPLEYSAIQEGPTESALPRVNLNRSGVNAVGWTMECSIFGVVSYPDSSHTGVPTPLPWFTALSVVGVVAAPAAELDEADREALEMDGTRSSYTDPGDKVELPEDHTAAAEEDAWLWPVTMAAASEHTAQADSPTMEPRSVFGTNASAVVPGNEPRPPDRIRAVLADGVIASGDDVRCSWADPAAPHNTPETAMLLKFLFGKVTRSEPWEHLHPADHRYRA</sequence>
<protein>
    <submittedName>
        <fullName evidence="1">Uncharacterized protein</fullName>
    </submittedName>
</protein>
<dbReference type="AlphaFoldDB" id="G2R6A1"/>
<organism evidence="1 2">
    <name type="scientific">Thermothielavioides terrestris (strain ATCC 38088 / NRRL 8126)</name>
    <name type="common">Thielavia terrestris</name>
    <dbReference type="NCBI Taxonomy" id="578455"/>
    <lineage>
        <taxon>Eukaryota</taxon>
        <taxon>Fungi</taxon>
        <taxon>Dikarya</taxon>
        <taxon>Ascomycota</taxon>
        <taxon>Pezizomycotina</taxon>
        <taxon>Sordariomycetes</taxon>
        <taxon>Sordariomycetidae</taxon>
        <taxon>Sordariales</taxon>
        <taxon>Chaetomiaceae</taxon>
        <taxon>Thermothielavioides</taxon>
        <taxon>Thermothielavioides terrestris</taxon>
    </lineage>
</organism>
<gene>
    <name evidence="1" type="ORF">THITE_159891</name>
</gene>
<evidence type="ECO:0000313" key="2">
    <source>
        <dbReference type="Proteomes" id="UP000008181"/>
    </source>
</evidence>
<dbReference type="HOGENOM" id="CLU_1235789_0_0_1"/>
<dbReference type="EMBL" id="CP003011">
    <property type="protein sequence ID" value="AEO68434.1"/>
    <property type="molecule type" value="Genomic_DNA"/>
</dbReference>
<dbReference type="RefSeq" id="XP_003654770.1">
    <property type="nucleotide sequence ID" value="XM_003654722.1"/>
</dbReference>
<proteinExistence type="predicted"/>
<reference evidence="1 2" key="1">
    <citation type="journal article" date="2011" name="Nat. Biotechnol.">
        <title>Comparative genomic analysis of the thermophilic biomass-degrading fungi Myceliophthora thermophila and Thielavia terrestris.</title>
        <authorList>
            <person name="Berka R.M."/>
            <person name="Grigoriev I.V."/>
            <person name="Otillar R."/>
            <person name="Salamov A."/>
            <person name="Grimwood J."/>
            <person name="Reid I."/>
            <person name="Ishmael N."/>
            <person name="John T."/>
            <person name="Darmond C."/>
            <person name="Moisan M.-C."/>
            <person name="Henrissat B."/>
            <person name="Coutinho P.M."/>
            <person name="Lombard V."/>
            <person name="Natvig D.O."/>
            <person name="Lindquist E."/>
            <person name="Schmutz J."/>
            <person name="Lucas S."/>
            <person name="Harris P."/>
            <person name="Powlowski J."/>
            <person name="Bellemare A."/>
            <person name="Taylor D."/>
            <person name="Butler G."/>
            <person name="de Vries R.P."/>
            <person name="Allijn I.E."/>
            <person name="van den Brink J."/>
            <person name="Ushinsky S."/>
            <person name="Storms R."/>
            <person name="Powell A.J."/>
            <person name="Paulsen I.T."/>
            <person name="Elbourne L.D.H."/>
            <person name="Baker S.E."/>
            <person name="Magnuson J."/>
            <person name="LaBoissiere S."/>
            <person name="Clutterbuck A.J."/>
            <person name="Martinez D."/>
            <person name="Wogulis M."/>
            <person name="de Leon A.L."/>
            <person name="Rey M.W."/>
            <person name="Tsang A."/>
        </authorList>
    </citation>
    <scope>NUCLEOTIDE SEQUENCE [LARGE SCALE GENOMIC DNA]</scope>
    <source>
        <strain evidence="2">ATCC 38088 / NRRL 8126</strain>
    </source>
</reference>
<accession>G2R6A1</accession>
<dbReference type="Proteomes" id="UP000008181">
    <property type="component" value="Chromosome 3"/>
</dbReference>